<organism evidence="1 2">
    <name type="scientific">Burkholderia cepacia</name>
    <name type="common">Pseudomonas cepacia</name>
    <dbReference type="NCBI Taxonomy" id="292"/>
    <lineage>
        <taxon>Bacteria</taxon>
        <taxon>Pseudomonadati</taxon>
        <taxon>Pseudomonadota</taxon>
        <taxon>Betaproteobacteria</taxon>
        <taxon>Burkholderiales</taxon>
        <taxon>Burkholderiaceae</taxon>
        <taxon>Burkholderia</taxon>
        <taxon>Burkholderia cepacia complex</taxon>
    </lineage>
</organism>
<proteinExistence type="predicted"/>
<protein>
    <recommendedName>
        <fullName evidence="3">DUF2971 domain-containing protein</fullName>
    </recommendedName>
</protein>
<dbReference type="RefSeq" id="WP_048246253.1">
    <property type="nucleotide sequence ID" value="NZ_LDWR01000022.1"/>
</dbReference>
<name>A0A0J5WZ78_BURCE</name>
<dbReference type="Pfam" id="PF11185">
    <property type="entry name" value="DUF2971"/>
    <property type="match status" value="1"/>
</dbReference>
<dbReference type="AlphaFoldDB" id="A0A0J5WZ78"/>
<comment type="caution">
    <text evidence="1">The sequence shown here is derived from an EMBL/GenBank/DDBJ whole genome shotgun (WGS) entry which is preliminary data.</text>
</comment>
<sequence length="226" mass="26202">MRLYYLTAEKWAKKIIDERRMKISLFEELNDPFELLPHVLPTQQHRSVAQVLRQHLSTQRGVICFSTHWQSPVMWAHYGNKHYGMCLGFDVPDELAMKINYEPNRLDFDIDLNAHNAGVTPDMVKAMLLTKFDAWRYEGEYRVIADLQDRDDDGHYYADFGDHLALREVVIGVRCETSQGEVASWIGDIGHDVEVRKARLAFKEFKIVEQRNIPVLVTGLAPLSKE</sequence>
<dbReference type="PATRIC" id="fig|292.27.peg.2723"/>
<evidence type="ECO:0008006" key="3">
    <source>
        <dbReference type="Google" id="ProtNLM"/>
    </source>
</evidence>
<reference evidence="1 2" key="1">
    <citation type="submission" date="2015-05" db="EMBL/GenBank/DDBJ databases">
        <title>Draft genome of Burkholderia cepacia LK29.</title>
        <authorList>
            <person name="Chan X.Y."/>
        </authorList>
    </citation>
    <scope>NUCLEOTIDE SEQUENCE [LARGE SCALE GENOMIC DNA]</scope>
    <source>
        <strain evidence="1 2">LK29</strain>
    </source>
</reference>
<gene>
    <name evidence="1" type="ORF">VL15_14130</name>
</gene>
<dbReference type="Proteomes" id="UP000036338">
    <property type="component" value="Unassembled WGS sequence"/>
</dbReference>
<dbReference type="EMBL" id="LDWR01000022">
    <property type="protein sequence ID" value="KML57581.1"/>
    <property type="molecule type" value="Genomic_DNA"/>
</dbReference>
<evidence type="ECO:0000313" key="2">
    <source>
        <dbReference type="Proteomes" id="UP000036338"/>
    </source>
</evidence>
<evidence type="ECO:0000313" key="1">
    <source>
        <dbReference type="EMBL" id="KML57581.1"/>
    </source>
</evidence>
<accession>A0A0J5WZ78</accession>
<dbReference type="InterPro" id="IPR021352">
    <property type="entry name" value="DUF2971"/>
</dbReference>